<reference evidence="2" key="2">
    <citation type="submission" date="2017-05" db="EMBL/GenBank/DDBJ databases">
        <authorList>
            <consortium name="The Broad Institute Genomics Platform"/>
            <consortium name="The Broad Institute Genomic Center for Infectious Diseases"/>
            <person name="Earl A."/>
            <person name="Manson A."/>
            <person name="Schwartman J."/>
            <person name="Gilmore M."/>
            <person name="Abouelleil A."/>
            <person name="Cao P."/>
            <person name="Chapman S."/>
            <person name="Cusick C."/>
            <person name="Shea T."/>
            <person name="Young S."/>
            <person name="Neafsey D."/>
            <person name="Nusbaum C."/>
            <person name="Birren B."/>
        </authorList>
    </citation>
    <scope>NUCLEOTIDE SEQUENCE</scope>
    <source>
        <strain evidence="2">9E7_DIV0242</strain>
    </source>
</reference>
<dbReference type="Gene3D" id="3.40.50.2300">
    <property type="match status" value="1"/>
</dbReference>
<evidence type="ECO:0008006" key="4">
    <source>
        <dbReference type="Google" id="ProtNLM"/>
    </source>
</evidence>
<evidence type="ECO:0000313" key="1">
    <source>
        <dbReference type="EMBL" id="OTP14444.1"/>
    </source>
</evidence>
<sequence length="132" mass="15372">MNEKLRVLLVEDEKSAGFDIVRVLYEKLGKLLVEEKDIEVMIASYTEMKERFVSADVVLIGYPNRALIPRMAYIYGKTTYVDLIDLRAYSILDAEAIKTQIMTIKELSSQDFHVHHQNKWSILCSFKNKKRV</sequence>
<name>A0A242K5L9_9ENTE</name>
<dbReference type="EMBL" id="CP147247">
    <property type="protein sequence ID" value="WYJ90536.1"/>
    <property type="molecule type" value="Genomic_DNA"/>
</dbReference>
<organism evidence="1">
    <name type="scientific">Candidatus Enterococcus clewellii</name>
    <dbReference type="NCBI Taxonomy" id="1834193"/>
    <lineage>
        <taxon>Bacteria</taxon>
        <taxon>Bacillati</taxon>
        <taxon>Bacillota</taxon>
        <taxon>Bacilli</taxon>
        <taxon>Lactobacillales</taxon>
        <taxon>Enterococcaceae</taxon>
        <taxon>Enterococcus</taxon>
    </lineage>
</organism>
<proteinExistence type="predicted"/>
<evidence type="ECO:0000313" key="3">
    <source>
        <dbReference type="Proteomes" id="UP000195141"/>
    </source>
</evidence>
<dbReference type="Proteomes" id="UP000195141">
    <property type="component" value="Chromosome"/>
</dbReference>
<dbReference type="AlphaFoldDB" id="A0A242K5L9"/>
<dbReference type="RefSeq" id="WP_086349594.1">
    <property type="nucleotide sequence ID" value="NZ_CP147247.1"/>
</dbReference>
<protein>
    <recommendedName>
        <fullName evidence="4">PTS EIIB type-3 domain-containing protein</fullName>
    </recommendedName>
</protein>
<dbReference type="EMBL" id="NGMM01000004">
    <property type="protein sequence ID" value="OTP14444.1"/>
    <property type="molecule type" value="Genomic_DNA"/>
</dbReference>
<evidence type="ECO:0000313" key="2">
    <source>
        <dbReference type="EMBL" id="WYJ90536.1"/>
    </source>
</evidence>
<keyword evidence="3" id="KW-1185">Reference proteome</keyword>
<accession>A0A242K5L9</accession>
<reference evidence="2" key="3">
    <citation type="submission" date="2024-03" db="EMBL/GenBank/DDBJ databases">
        <title>The Genome Sequence of Enterococcus sp. DIV0242b.</title>
        <authorList>
            <consortium name="The Broad Institute Genomics Platform"/>
            <consortium name="The Broad Institute Microbial Omics Core"/>
            <consortium name="The Broad Institute Genomic Center for Infectious Diseases"/>
            <person name="Earl A."/>
            <person name="Manson A."/>
            <person name="Gilmore M."/>
            <person name="Schwartman J."/>
            <person name="Shea T."/>
            <person name="Abouelleil A."/>
            <person name="Cao P."/>
            <person name="Chapman S."/>
            <person name="Cusick C."/>
            <person name="Young S."/>
            <person name="Neafsey D."/>
            <person name="Nusbaum C."/>
            <person name="Birren B."/>
        </authorList>
    </citation>
    <scope>NUCLEOTIDE SEQUENCE</scope>
    <source>
        <strain evidence="2">9E7_DIV0242</strain>
    </source>
</reference>
<reference evidence="1" key="1">
    <citation type="submission" date="2017-05" db="EMBL/GenBank/DDBJ databases">
        <title>The Genome Sequence of Enterococcus sp. 9E7_DIV0242.</title>
        <authorList>
            <consortium name="The Broad Institute Genomics Platform"/>
            <consortium name="The Broad Institute Genomic Center for Infectious Diseases"/>
            <person name="Earl A."/>
            <person name="Manson A."/>
            <person name="Schwartman J."/>
            <person name="Gilmore M."/>
            <person name="Abouelleil A."/>
            <person name="Cao P."/>
            <person name="Chapman S."/>
            <person name="Cusick C."/>
            <person name="Shea T."/>
            <person name="Young S."/>
            <person name="Neafsey D."/>
            <person name="Nusbaum C."/>
            <person name="Birren B."/>
        </authorList>
    </citation>
    <scope>NUCLEOTIDE SEQUENCE [LARGE SCALE GENOMIC DNA]</scope>
    <source>
        <strain evidence="1">9E7_DIV0242</strain>
    </source>
</reference>
<gene>
    <name evidence="2" type="ORF">A5888_002293</name>
    <name evidence="1" type="ORF">A5888_002545</name>
</gene>